<sequence length="346" mass="39740">MWMELLKDYDVTIQYHPGKANVVADALIRKTVSMGSLYCLGLPKRPLVKEIQTLESKFMQLGISEKGRVLASIEIRPTFIEEIKAKQFEDESLNELRKKTISGKAQDMVLDAGGVLSFKGRICVPRVDDLIQKMLSESHVRVEYNAQQLAMVYVKEIVRLHGVPLSIISDHGMQFTSKFWGKLHEELGTQLTFSTAFHPQMDGQLEKTIQMLEDMLRSCVIDFGEHWDKFILLCEFSYNNSYHSIIGMSLFEALYEKRCRLPLWWFEAGDVKPLGIDLVKDAQDKVRSIQAKLLAAQSPWNKYANRKVRDMTFSAGEQVLLKVLPMKGVMRFGKKGKLSHRYIRPF</sequence>
<proteinExistence type="predicted"/>
<dbReference type="GO" id="GO:0015074">
    <property type="term" value="P:DNA integration"/>
    <property type="evidence" value="ECO:0007669"/>
    <property type="project" value="InterPro"/>
</dbReference>
<dbReference type="GO" id="GO:0003676">
    <property type="term" value="F:nucleic acid binding"/>
    <property type="evidence" value="ECO:0007669"/>
    <property type="project" value="InterPro"/>
</dbReference>
<dbReference type="PANTHER" id="PTHR37984">
    <property type="entry name" value="PROTEIN CBG26694"/>
    <property type="match status" value="1"/>
</dbReference>
<dbReference type="InterPro" id="IPR050951">
    <property type="entry name" value="Retrovirus_Pol_polyprotein"/>
</dbReference>
<name>A0AAF0U7C3_SOLVR</name>
<reference evidence="2" key="1">
    <citation type="submission" date="2023-08" db="EMBL/GenBank/DDBJ databases">
        <title>A de novo genome assembly of Solanum verrucosum Schlechtendal, a Mexican diploid species geographically isolated from the other diploid A-genome species in potato relatives.</title>
        <authorList>
            <person name="Hosaka K."/>
        </authorList>
    </citation>
    <scope>NUCLEOTIDE SEQUENCE</scope>
    <source>
        <tissue evidence="2">Young leaves</tissue>
    </source>
</reference>
<keyword evidence="3" id="KW-1185">Reference proteome</keyword>
<evidence type="ECO:0000313" key="2">
    <source>
        <dbReference type="EMBL" id="WMV40840.1"/>
    </source>
</evidence>
<dbReference type="AlphaFoldDB" id="A0AAF0U7C3"/>
<dbReference type="EMBL" id="CP133619">
    <property type="protein sequence ID" value="WMV40840.1"/>
    <property type="molecule type" value="Genomic_DNA"/>
</dbReference>
<gene>
    <name evidence="2" type="ORF">MTR67_034225</name>
</gene>
<protein>
    <recommendedName>
        <fullName evidence="1">Integrase catalytic domain-containing protein</fullName>
    </recommendedName>
</protein>
<evidence type="ECO:0000259" key="1">
    <source>
        <dbReference type="PROSITE" id="PS50994"/>
    </source>
</evidence>
<dbReference type="Proteomes" id="UP001234989">
    <property type="component" value="Chromosome 8"/>
</dbReference>
<dbReference type="SUPFAM" id="SSF53098">
    <property type="entry name" value="Ribonuclease H-like"/>
    <property type="match status" value="1"/>
</dbReference>
<dbReference type="InterPro" id="IPR001584">
    <property type="entry name" value="Integrase_cat-core"/>
</dbReference>
<organism evidence="2 3">
    <name type="scientific">Solanum verrucosum</name>
    <dbReference type="NCBI Taxonomy" id="315347"/>
    <lineage>
        <taxon>Eukaryota</taxon>
        <taxon>Viridiplantae</taxon>
        <taxon>Streptophyta</taxon>
        <taxon>Embryophyta</taxon>
        <taxon>Tracheophyta</taxon>
        <taxon>Spermatophyta</taxon>
        <taxon>Magnoliopsida</taxon>
        <taxon>eudicotyledons</taxon>
        <taxon>Gunneridae</taxon>
        <taxon>Pentapetalae</taxon>
        <taxon>asterids</taxon>
        <taxon>lamiids</taxon>
        <taxon>Solanales</taxon>
        <taxon>Solanaceae</taxon>
        <taxon>Solanoideae</taxon>
        <taxon>Solaneae</taxon>
        <taxon>Solanum</taxon>
    </lineage>
</organism>
<feature type="domain" description="Integrase catalytic" evidence="1">
    <location>
        <begin position="145"/>
        <end position="258"/>
    </location>
</feature>
<dbReference type="InterPro" id="IPR036397">
    <property type="entry name" value="RNaseH_sf"/>
</dbReference>
<dbReference type="PROSITE" id="PS50994">
    <property type="entry name" value="INTEGRASE"/>
    <property type="match status" value="1"/>
</dbReference>
<evidence type="ECO:0000313" key="3">
    <source>
        <dbReference type="Proteomes" id="UP001234989"/>
    </source>
</evidence>
<accession>A0AAF0U7C3</accession>
<dbReference type="Gene3D" id="3.30.420.10">
    <property type="entry name" value="Ribonuclease H-like superfamily/Ribonuclease H"/>
    <property type="match status" value="1"/>
</dbReference>
<dbReference type="PANTHER" id="PTHR37984:SF15">
    <property type="entry name" value="INTEGRASE CATALYTIC DOMAIN-CONTAINING PROTEIN"/>
    <property type="match status" value="1"/>
</dbReference>
<dbReference type="InterPro" id="IPR012337">
    <property type="entry name" value="RNaseH-like_sf"/>
</dbReference>